<evidence type="ECO:0000313" key="1">
    <source>
        <dbReference type="EMBL" id="MDQ0912517.1"/>
    </source>
</evidence>
<dbReference type="AlphaFoldDB" id="A0AAW8FTX3"/>
<protein>
    <submittedName>
        <fullName evidence="1">NADPH:quinone reductase-like Zn-dependent oxidoreductase</fullName>
    </submittedName>
</protein>
<name>A0AAW8FTX3_9ACTN</name>
<evidence type="ECO:0000313" key="2">
    <source>
        <dbReference type="Proteomes" id="UP001234216"/>
    </source>
</evidence>
<reference evidence="1" key="1">
    <citation type="submission" date="2023-07" db="EMBL/GenBank/DDBJ databases">
        <title>Comparative genomics of wheat-associated soil bacteria to identify genetic determinants of phenazine resistance.</title>
        <authorList>
            <person name="Mouncey N."/>
        </authorList>
    </citation>
    <scope>NUCLEOTIDE SEQUENCE</scope>
    <source>
        <strain evidence="1">V4I22</strain>
    </source>
</reference>
<sequence>MASDTVWAALDRLKASEGETLLIHAASRSSRPSPPARG</sequence>
<comment type="caution">
    <text evidence="1">The sequence shown here is derived from an EMBL/GenBank/DDBJ whole genome shotgun (WGS) entry which is preliminary data.</text>
</comment>
<dbReference type="EMBL" id="JAUSZV010000005">
    <property type="protein sequence ID" value="MDQ0912517.1"/>
    <property type="molecule type" value="Genomic_DNA"/>
</dbReference>
<organism evidence="1 2">
    <name type="scientific">Streptomyces canus</name>
    <dbReference type="NCBI Taxonomy" id="58343"/>
    <lineage>
        <taxon>Bacteria</taxon>
        <taxon>Bacillati</taxon>
        <taxon>Actinomycetota</taxon>
        <taxon>Actinomycetes</taxon>
        <taxon>Kitasatosporales</taxon>
        <taxon>Streptomycetaceae</taxon>
        <taxon>Streptomyces</taxon>
        <taxon>Streptomyces aurantiacus group</taxon>
    </lineage>
</organism>
<accession>A0AAW8FTX3</accession>
<gene>
    <name evidence="1" type="ORF">QFZ22_008502</name>
</gene>
<dbReference type="Proteomes" id="UP001234216">
    <property type="component" value="Unassembled WGS sequence"/>
</dbReference>
<proteinExistence type="predicted"/>